<dbReference type="CDD" id="cd06827">
    <property type="entry name" value="PLPDE_III_AR_proteobact"/>
    <property type="match status" value="1"/>
</dbReference>
<name>A0A6M0JW44_9GAMM</name>
<evidence type="ECO:0000256" key="6">
    <source>
        <dbReference type="PIRSR" id="PIRSR600821-50"/>
    </source>
</evidence>
<dbReference type="Gene3D" id="3.20.20.10">
    <property type="entry name" value="Alanine racemase"/>
    <property type="match status" value="1"/>
</dbReference>
<dbReference type="SUPFAM" id="SSF51419">
    <property type="entry name" value="PLP-binding barrel"/>
    <property type="match status" value="1"/>
</dbReference>
<reference evidence="9 10" key="1">
    <citation type="submission" date="2020-02" db="EMBL/GenBank/DDBJ databases">
        <title>Genome sequences of Thiorhodococcus mannitoliphagus and Thiorhodococcus minor, purple sulfur photosynthetic bacteria in the gammaproteobacterial family, Chromatiaceae.</title>
        <authorList>
            <person name="Aviles F.A."/>
            <person name="Meyer T.E."/>
            <person name="Kyndt J.A."/>
        </authorList>
    </citation>
    <scope>NUCLEOTIDE SEQUENCE [LARGE SCALE GENOMIC DNA]</scope>
    <source>
        <strain evidence="9 10">DSM 11518</strain>
    </source>
</reference>
<feature type="modified residue" description="N6-(pyridoxal phosphate)lysine" evidence="5 6">
    <location>
        <position position="38"/>
    </location>
</feature>
<organism evidence="9 10">
    <name type="scientific">Thiorhodococcus minor</name>
    <dbReference type="NCBI Taxonomy" id="57489"/>
    <lineage>
        <taxon>Bacteria</taxon>
        <taxon>Pseudomonadati</taxon>
        <taxon>Pseudomonadota</taxon>
        <taxon>Gammaproteobacteria</taxon>
        <taxon>Chromatiales</taxon>
        <taxon>Chromatiaceae</taxon>
        <taxon>Thiorhodococcus</taxon>
    </lineage>
</organism>
<dbReference type="EMBL" id="JAAIJQ010000016">
    <property type="protein sequence ID" value="NEV61740.1"/>
    <property type="molecule type" value="Genomic_DNA"/>
</dbReference>
<evidence type="ECO:0000313" key="9">
    <source>
        <dbReference type="EMBL" id="NEV61740.1"/>
    </source>
</evidence>
<dbReference type="SMART" id="SM01005">
    <property type="entry name" value="Ala_racemase_C"/>
    <property type="match status" value="1"/>
</dbReference>
<dbReference type="PRINTS" id="PR00992">
    <property type="entry name" value="ALARACEMASE"/>
</dbReference>
<dbReference type="FunFam" id="3.20.20.10:FF:000002">
    <property type="entry name" value="Alanine racemase"/>
    <property type="match status" value="1"/>
</dbReference>
<comment type="catalytic activity">
    <reaction evidence="1 5">
        <text>L-alanine = D-alanine</text>
        <dbReference type="Rhea" id="RHEA:20249"/>
        <dbReference type="ChEBI" id="CHEBI:57416"/>
        <dbReference type="ChEBI" id="CHEBI:57972"/>
        <dbReference type="EC" id="5.1.1.1"/>
    </reaction>
</comment>
<comment type="pathway">
    <text evidence="5">Amino-acid biosynthesis; D-alanine biosynthesis; D-alanine from L-alanine: step 1/1.</text>
</comment>
<evidence type="ECO:0000256" key="7">
    <source>
        <dbReference type="PIRSR" id="PIRSR600821-52"/>
    </source>
</evidence>
<comment type="function">
    <text evidence="5">Catalyzes the interconversion of L-alanine and D-alanine. May also act on other amino acids.</text>
</comment>
<dbReference type="InterPro" id="IPR020622">
    <property type="entry name" value="Ala_racemase_pyridoxalP-BS"/>
</dbReference>
<dbReference type="HAMAP" id="MF_01201">
    <property type="entry name" value="Ala_racemase"/>
    <property type="match status" value="1"/>
</dbReference>
<dbReference type="PANTHER" id="PTHR30511">
    <property type="entry name" value="ALANINE RACEMASE"/>
    <property type="match status" value="1"/>
</dbReference>
<keyword evidence="10" id="KW-1185">Reference proteome</keyword>
<evidence type="ECO:0000256" key="3">
    <source>
        <dbReference type="ARBA" id="ARBA00022898"/>
    </source>
</evidence>
<comment type="similarity">
    <text evidence="5">Belongs to the alanine racemase family.</text>
</comment>
<dbReference type="GO" id="GO:0008784">
    <property type="term" value="F:alanine racemase activity"/>
    <property type="evidence" value="ECO:0007669"/>
    <property type="project" value="UniProtKB-UniRule"/>
</dbReference>
<dbReference type="PANTHER" id="PTHR30511:SF0">
    <property type="entry name" value="ALANINE RACEMASE, CATABOLIC-RELATED"/>
    <property type="match status" value="1"/>
</dbReference>
<dbReference type="GO" id="GO:0030170">
    <property type="term" value="F:pyridoxal phosphate binding"/>
    <property type="evidence" value="ECO:0007669"/>
    <property type="project" value="UniProtKB-UniRule"/>
</dbReference>
<feature type="domain" description="Alanine racemase C-terminal" evidence="8">
    <location>
        <begin position="237"/>
        <end position="361"/>
    </location>
</feature>
<dbReference type="Proteomes" id="UP000483379">
    <property type="component" value="Unassembled WGS sequence"/>
</dbReference>
<keyword evidence="4 5" id="KW-0413">Isomerase</keyword>
<feature type="binding site" evidence="5 7">
    <location>
        <position position="306"/>
    </location>
    <ligand>
        <name>substrate</name>
    </ligand>
</feature>
<comment type="caution">
    <text evidence="9">The sequence shown here is derived from an EMBL/GenBank/DDBJ whole genome shotgun (WGS) entry which is preliminary data.</text>
</comment>
<dbReference type="InterPro" id="IPR029066">
    <property type="entry name" value="PLP-binding_barrel"/>
</dbReference>
<accession>A0A6M0JW44</accession>
<gene>
    <name evidence="9" type="primary">alr</name>
    <name evidence="9" type="ORF">G3446_07525</name>
</gene>
<dbReference type="InterPro" id="IPR001608">
    <property type="entry name" value="Ala_racemase_N"/>
</dbReference>
<dbReference type="GO" id="GO:0005829">
    <property type="term" value="C:cytosol"/>
    <property type="evidence" value="ECO:0007669"/>
    <property type="project" value="TreeGrafter"/>
</dbReference>
<dbReference type="InterPro" id="IPR009006">
    <property type="entry name" value="Ala_racemase/Decarboxylase_C"/>
</dbReference>
<evidence type="ECO:0000256" key="1">
    <source>
        <dbReference type="ARBA" id="ARBA00000316"/>
    </source>
</evidence>
<dbReference type="EC" id="5.1.1.1" evidence="5"/>
<evidence type="ECO:0000256" key="5">
    <source>
        <dbReference type="HAMAP-Rule" id="MF_01201"/>
    </source>
</evidence>
<dbReference type="AlphaFoldDB" id="A0A6M0JW44"/>
<evidence type="ECO:0000313" key="10">
    <source>
        <dbReference type="Proteomes" id="UP000483379"/>
    </source>
</evidence>
<proteinExistence type="inferred from homology"/>
<sequence length="363" mass="39055">MTPQARPLSARIHLDAILHNYRLAKRAAPAARALAIIKANAYGHGAVRVGQALAPEADGFAVACVAEALELRESGIRNRVLLLEGAFSPDEIVLADRAGLALVVHCQQQLDWVLAARPERPLECWIKIDSGMHRVGFAPGDFRAAHARLRGCPHVAAVHAMTHFARADEPRHPYTANQVEVFDGALQGLQLPCSLANSAAILAWPQTHRDWVRPGIMLYGASPFAEAVARAAGLRPAMTLESALISIRDLAPGEPVGYGGRFVCDRPMRVGVVAVGYADGYPRHAKDGTPVAVNGQLTRVIGRVSMDMITVDLTGLDNAGLGDRVELWGRRVAAADVARWSDTIAYQLFTSISRRVPLVYASG</sequence>
<dbReference type="SUPFAM" id="SSF50621">
    <property type="entry name" value="Alanine racemase C-terminal domain-like"/>
    <property type="match status" value="1"/>
</dbReference>
<evidence type="ECO:0000256" key="2">
    <source>
        <dbReference type="ARBA" id="ARBA00001933"/>
    </source>
</evidence>
<dbReference type="GO" id="GO:0030632">
    <property type="term" value="P:D-alanine biosynthetic process"/>
    <property type="evidence" value="ECO:0007669"/>
    <property type="project" value="UniProtKB-UniRule"/>
</dbReference>
<dbReference type="NCBIfam" id="TIGR00492">
    <property type="entry name" value="alr"/>
    <property type="match status" value="1"/>
</dbReference>
<evidence type="ECO:0000259" key="8">
    <source>
        <dbReference type="SMART" id="SM01005"/>
    </source>
</evidence>
<comment type="cofactor">
    <cofactor evidence="2 5 6">
        <name>pyridoxal 5'-phosphate</name>
        <dbReference type="ChEBI" id="CHEBI:597326"/>
    </cofactor>
</comment>
<dbReference type="UniPathway" id="UPA00042">
    <property type="reaction ID" value="UER00497"/>
</dbReference>
<feature type="active site" description="Proton acceptor; specific for D-alanine" evidence="5">
    <location>
        <position position="38"/>
    </location>
</feature>
<keyword evidence="3 5" id="KW-0663">Pyridoxal phosphate</keyword>
<dbReference type="Pfam" id="PF00842">
    <property type="entry name" value="Ala_racemase_C"/>
    <property type="match status" value="1"/>
</dbReference>
<feature type="binding site" evidence="5 7">
    <location>
        <position position="134"/>
    </location>
    <ligand>
        <name>substrate</name>
    </ligand>
</feature>
<dbReference type="InterPro" id="IPR011079">
    <property type="entry name" value="Ala_racemase_C"/>
</dbReference>
<dbReference type="Pfam" id="PF01168">
    <property type="entry name" value="Ala_racemase_N"/>
    <property type="match status" value="1"/>
</dbReference>
<dbReference type="Gene3D" id="2.40.37.10">
    <property type="entry name" value="Lyase, Ornithine Decarboxylase, Chain A, domain 1"/>
    <property type="match status" value="1"/>
</dbReference>
<dbReference type="InterPro" id="IPR000821">
    <property type="entry name" value="Ala_racemase"/>
</dbReference>
<feature type="active site" description="Proton acceptor; specific for L-alanine" evidence="5">
    <location>
        <position position="258"/>
    </location>
</feature>
<dbReference type="RefSeq" id="WP_164452212.1">
    <property type="nucleotide sequence ID" value="NZ_JAAIJQ010000016.1"/>
</dbReference>
<dbReference type="PROSITE" id="PS00395">
    <property type="entry name" value="ALANINE_RACEMASE"/>
    <property type="match status" value="1"/>
</dbReference>
<protein>
    <recommendedName>
        <fullName evidence="5">Alanine racemase</fullName>
        <ecNumber evidence="5">5.1.1.1</ecNumber>
    </recommendedName>
</protein>
<evidence type="ECO:0000256" key="4">
    <source>
        <dbReference type="ARBA" id="ARBA00023235"/>
    </source>
</evidence>